<proteinExistence type="predicted"/>
<dbReference type="PANTHER" id="PTHR10314">
    <property type="entry name" value="CYSTATHIONINE BETA-SYNTHASE"/>
    <property type="match status" value="1"/>
</dbReference>
<keyword evidence="2" id="KW-1185">Reference proteome</keyword>
<sequence length="164" mass="17867">MPYTSSIERRIVLRAPRLQQNVIMSLQNLLAKCDDLLASIPNSFMLELKATEGKIDISLRHLWDRSFSKVHESKSQVCWSGTSCKSSHARRNTWASRVQGTSPGIIPDTTGVSVMDELVSVIGEEALTMARRLGLEEGLLVGISSGSAMAGSLKVAKKPENVGK</sequence>
<dbReference type="Gene3D" id="3.40.50.1100">
    <property type="match status" value="1"/>
</dbReference>
<evidence type="ECO:0000313" key="2">
    <source>
        <dbReference type="Proteomes" id="UP001633002"/>
    </source>
</evidence>
<dbReference type="EMBL" id="JBJQOH010000008">
    <property type="protein sequence ID" value="KAL3675663.1"/>
    <property type="molecule type" value="Genomic_DNA"/>
</dbReference>
<evidence type="ECO:0000313" key="1">
    <source>
        <dbReference type="EMBL" id="KAL3675663.1"/>
    </source>
</evidence>
<organism evidence="1 2">
    <name type="scientific">Riccia sorocarpa</name>
    <dbReference type="NCBI Taxonomy" id="122646"/>
    <lineage>
        <taxon>Eukaryota</taxon>
        <taxon>Viridiplantae</taxon>
        <taxon>Streptophyta</taxon>
        <taxon>Embryophyta</taxon>
        <taxon>Marchantiophyta</taxon>
        <taxon>Marchantiopsida</taxon>
        <taxon>Marchantiidae</taxon>
        <taxon>Marchantiales</taxon>
        <taxon>Ricciaceae</taxon>
        <taxon>Riccia</taxon>
    </lineage>
</organism>
<reference evidence="1 2" key="1">
    <citation type="submission" date="2024-09" db="EMBL/GenBank/DDBJ databases">
        <title>Chromosome-scale assembly of Riccia sorocarpa.</title>
        <authorList>
            <person name="Paukszto L."/>
        </authorList>
    </citation>
    <scope>NUCLEOTIDE SEQUENCE [LARGE SCALE GENOMIC DNA]</scope>
    <source>
        <strain evidence="1">LP-2024</strain>
        <tissue evidence="1">Aerial parts of the thallus</tissue>
    </source>
</reference>
<dbReference type="AlphaFoldDB" id="A0ABD3G946"/>
<dbReference type="SUPFAM" id="SSF53686">
    <property type="entry name" value="Tryptophan synthase beta subunit-like PLP-dependent enzymes"/>
    <property type="match status" value="1"/>
</dbReference>
<dbReference type="Proteomes" id="UP001633002">
    <property type="component" value="Unassembled WGS sequence"/>
</dbReference>
<gene>
    <name evidence="1" type="ORF">R1sor_025611</name>
</gene>
<comment type="caution">
    <text evidence="1">The sequence shown here is derived from an EMBL/GenBank/DDBJ whole genome shotgun (WGS) entry which is preliminary data.</text>
</comment>
<protein>
    <submittedName>
        <fullName evidence="1">Uncharacterized protein</fullName>
    </submittedName>
</protein>
<dbReference type="InterPro" id="IPR050214">
    <property type="entry name" value="Cys_Synth/Cystath_Beta-Synth"/>
</dbReference>
<name>A0ABD3G946_9MARC</name>
<accession>A0ABD3G946</accession>
<dbReference type="InterPro" id="IPR036052">
    <property type="entry name" value="TrpB-like_PALP_sf"/>
</dbReference>